<dbReference type="CDD" id="cd04301">
    <property type="entry name" value="NAT_SF"/>
    <property type="match status" value="1"/>
</dbReference>
<name>A0A2T3HJJ7_9SPHI</name>
<gene>
    <name evidence="2" type="ORF">C7T94_08055</name>
</gene>
<feature type="domain" description="N-acetyltransferase" evidence="1">
    <location>
        <begin position="1"/>
        <end position="154"/>
    </location>
</feature>
<dbReference type="SUPFAM" id="SSF55729">
    <property type="entry name" value="Acyl-CoA N-acyltransferases (Nat)"/>
    <property type="match status" value="1"/>
</dbReference>
<keyword evidence="3" id="KW-1185">Reference proteome</keyword>
<dbReference type="PROSITE" id="PS51186">
    <property type="entry name" value="GNAT"/>
    <property type="match status" value="1"/>
</dbReference>
<dbReference type="Pfam" id="PF00583">
    <property type="entry name" value="Acetyltransf_1"/>
    <property type="match status" value="1"/>
</dbReference>
<accession>A0A2T3HJJ7</accession>
<evidence type="ECO:0000259" key="1">
    <source>
        <dbReference type="PROSITE" id="PS51186"/>
    </source>
</evidence>
<dbReference type="Gene3D" id="3.40.630.30">
    <property type="match status" value="1"/>
</dbReference>
<dbReference type="InterPro" id="IPR000182">
    <property type="entry name" value="GNAT_dom"/>
</dbReference>
<dbReference type="GO" id="GO:0016747">
    <property type="term" value="F:acyltransferase activity, transferring groups other than amino-acyl groups"/>
    <property type="evidence" value="ECO:0007669"/>
    <property type="project" value="InterPro"/>
</dbReference>
<comment type="caution">
    <text evidence="2">The sequence shown here is derived from an EMBL/GenBank/DDBJ whole genome shotgun (WGS) entry which is preliminary data.</text>
</comment>
<dbReference type="RefSeq" id="WP_107214869.1">
    <property type="nucleotide sequence ID" value="NZ_KZ686269.1"/>
</dbReference>
<evidence type="ECO:0000313" key="3">
    <source>
        <dbReference type="Proteomes" id="UP000240912"/>
    </source>
</evidence>
<protein>
    <submittedName>
        <fullName evidence="2">GNAT family N-acetyltransferase</fullName>
    </submittedName>
</protein>
<evidence type="ECO:0000313" key="2">
    <source>
        <dbReference type="EMBL" id="PST82610.1"/>
    </source>
</evidence>
<dbReference type="EMBL" id="PYLS01000005">
    <property type="protein sequence ID" value="PST82610.1"/>
    <property type="molecule type" value="Genomic_DNA"/>
</dbReference>
<dbReference type="Proteomes" id="UP000240912">
    <property type="component" value="Unassembled WGS sequence"/>
</dbReference>
<dbReference type="InterPro" id="IPR016181">
    <property type="entry name" value="Acyl_CoA_acyltransferase"/>
</dbReference>
<proteinExistence type="predicted"/>
<reference evidence="2 3" key="1">
    <citation type="submission" date="2018-03" db="EMBL/GenBank/DDBJ databases">
        <authorList>
            <person name="Keele B.F."/>
        </authorList>
    </citation>
    <scope>NUCLEOTIDE SEQUENCE [LARGE SCALE GENOMIC DNA]</scope>
    <source>
        <strain evidence="2 3">YL28-9</strain>
    </source>
</reference>
<sequence length="154" mass="17516">MIIRPYLTTDRAACLVAFDSNVPDYFAPQERADFEQCLDQQTQFPQQQPATVYFVGKRNGKLVACGGYALDRQRNEAWLTWGMVLRSQHRQGVGSALLHHRLDAIFQACPEATVHLDTTLFSYQFFERAGFVVTGTVKDGYAPGYDRIDMICKR</sequence>
<dbReference type="AlphaFoldDB" id="A0A2T3HJJ7"/>
<keyword evidence="2" id="KW-0808">Transferase</keyword>
<organism evidence="2 3">
    <name type="scientific">Pedobacter yulinensis</name>
    <dbReference type="NCBI Taxonomy" id="2126353"/>
    <lineage>
        <taxon>Bacteria</taxon>
        <taxon>Pseudomonadati</taxon>
        <taxon>Bacteroidota</taxon>
        <taxon>Sphingobacteriia</taxon>
        <taxon>Sphingobacteriales</taxon>
        <taxon>Sphingobacteriaceae</taxon>
        <taxon>Pedobacter</taxon>
    </lineage>
</organism>
<dbReference type="OrthoDB" id="961272at2"/>